<sequence length="156" mass="17162">MSGLRKNSPGFGIIELVIASLMSVFSLSNRLAGEASNKIRANFIAEEGLEAARILRDAGWNHNIAPLLNSETYYLDFDTATLSWDIVTTDPGFIGGKYSRKIKVQDVSRDSFADIVASGGTVDLESKKIIVEVSWFERGGTKTQTLSTYLFDVFDN</sequence>
<evidence type="ECO:0000313" key="2">
    <source>
        <dbReference type="EMBL" id="KKS45825.1"/>
    </source>
</evidence>
<protein>
    <submittedName>
        <fullName evidence="2">Uncharacterized protein</fullName>
    </submittedName>
</protein>
<gene>
    <name evidence="2" type="ORF">UV11_C0039G0004</name>
</gene>
<accession>A0A0G0ZAT7</accession>
<name>A0A0G0ZAT7_9BACT</name>
<organism evidence="2 3">
    <name type="scientific">Candidatus Giovannonibacteria bacterium GW2011_GWF2_42_19</name>
    <dbReference type="NCBI Taxonomy" id="1618659"/>
    <lineage>
        <taxon>Bacteria</taxon>
        <taxon>Candidatus Giovannoniibacteriota</taxon>
    </lineage>
</organism>
<dbReference type="AlphaFoldDB" id="A0A0G0ZAT7"/>
<dbReference type="EMBL" id="LCDF01000039">
    <property type="protein sequence ID" value="KKS45825.1"/>
    <property type="molecule type" value="Genomic_DNA"/>
</dbReference>
<evidence type="ECO:0000256" key="1">
    <source>
        <dbReference type="SAM" id="Phobius"/>
    </source>
</evidence>
<keyword evidence="1" id="KW-0472">Membrane</keyword>
<dbReference type="STRING" id="1618659.UV11_C0039G0004"/>
<evidence type="ECO:0000313" key="3">
    <source>
        <dbReference type="Proteomes" id="UP000034036"/>
    </source>
</evidence>
<dbReference type="Proteomes" id="UP000034036">
    <property type="component" value="Unassembled WGS sequence"/>
</dbReference>
<comment type="caution">
    <text evidence="2">The sequence shown here is derived from an EMBL/GenBank/DDBJ whole genome shotgun (WGS) entry which is preliminary data.</text>
</comment>
<keyword evidence="1" id="KW-1133">Transmembrane helix</keyword>
<reference evidence="2 3" key="1">
    <citation type="journal article" date="2015" name="Nature">
        <title>rRNA introns, odd ribosomes, and small enigmatic genomes across a large radiation of phyla.</title>
        <authorList>
            <person name="Brown C.T."/>
            <person name="Hug L.A."/>
            <person name="Thomas B.C."/>
            <person name="Sharon I."/>
            <person name="Castelle C.J."/>
            <person name="Singh A."/>
            <person name="Wilkins M.J."/>
            <person name="Williams K.H."/>
            <person name="Banfield J.F."/>
        </authorList>
    </citation>
    <scope>NUCLEOTIDE SEQUENCE [LARGE SCALE GENOMIC DNA]</scope>
</reference>
<keyword evidence="1" id="KW-0812">Transmembrane</keyword>
<feature type="transmembrane region" description="Helical" evidence="1">
    <location>
        <begin position="12"/>
        <end position="32"/>
    </location>
</feature>
<proteinExistence type="predicted"/>